<dbReference type="InterPro" id="IPR035396">
    <property type="entry name" value="Bac_rhamnosid6H"/>
</dbReference>
<dbReference type="GO" id="GO:0005975">
    <property type="term" value="P:carbohydrate metabolic process"/>
    <property type="evidence" value="ECO:0007669"/>
    <property type="project" value="InterPro"/>
</dbReference>
<keyword evidence="3" id="KW-0378">Hydrolase</keyword>
<dbReference type="InterPro" id="IPR012341">
    <property type="entry name" value="6hp_glycosidase-like_sf"/>
</dbReference>
<feature type="domain" description="Alpha-L-rhamnosidase six-hairpin glycosidase" evidence="5">
    <location>
        <begin position="166"/>
        <end position="512"/>
    </location>
</feature>
<feature type="chain" id="PRO_5006043272" description="alpha-L-rhamnosidase" evidence="4">
    <location>
        <begin position="20"/>
        <end position="611"/>
    </location>
</feature>
<dbReference type="RefSeq" id="WP_054727729.1">
    <property type="nucleotide sequence ID" value="NZ_CP012898.1"/>
</dbReference>
<dbReference type="EC" id="3.2.1.40" evidence="2"/>
<evidence type="ECO:0000313" key="8">
    <source>
        <dbReference type="Proteomes" id="UP000057981"/>
    </source>
</evidence>
<feature type="domain" description="Alpha-L-rhamnosidase C-terminal" evidence="6">
    <location>
        <begin position="516"/>
        <end position="590"/>
    </location>
</feature>
<evidence type="ECO:0000259" key="6">
    <source>
        <dbReference type="Pfam" id="PF17390"/>
    </source>
</evidence>
<dbReference type="Gene3D" id="2.60.420.10">
    <property type="entry name" value="Maltose phosphorylase, domain 3"/>
    <property type="match status" value="1"/>
</dbReference>
<dbReference type="GO" id="GO:0030596">
    <property type="term" value="F:alpha-L-rhamnosidase activity"/>
    <property type="evidence" value="ECO:0007669"/>
    <property type="project" value="UniProtKB-EC"/>
</dbReference>
<dbReference type="InterPro" id="IPR008928">
    <property type="entry name" value="6-hairpin_glycosidase_sf"/>
</dbReference>
<dbReference type="Pfam" id="PF17390">
    <property type="entry name" value="Bac_rhamnosid_C"/>
    <property type="match status" value="1"/>
</dbReference>
<keyword evidence="8" id="KW-1185">Reference proteome</keyword>
<dbReference type="AlphaFoldDB" id="A0A0P0D3D5"/>
<dbReference type="Proteomes" id="UP000057981">
    <property type="component" value="Chromosome"/>
</dbReference>
<dbReference type="SUPFAM" id="SSF48208">
    <property type="entry name" value="Six-hairpin glycosidases"/>
    <property type="match status" value="1"/>
</dbReference>
<dbReference type="PANTHER" id="PTHR33307:SF6">
    <property type="entry name" value="ALPHA-RHAMNOSIDASE (EUROFUNG)-RELATED"/>
    <property type="match status" value="1"/>
</dbReference>
<dbReference type="PANTHER" id="PTHR33307">
    <property type="entry name" value="ALPHA-RHAMNOSIDASE (EUROFUNG)"/>
    <property type="match status" value="1"/>
</dbReference>
<dbReference type="Pfam" id="PF17389">
    <property type="entry name" value="Bac_rhamnosid6H"/>
    <property type="match status" value="1"/>
</dbReference>
<name>A0A0P0D3D5_9FLAO</name>
<comment type="catalytic activity">
    <reaction evidence="1">
        <text>Hydrolysis of terminal non-reducing alpha-L-rhamnose residues in alpha-L-rhamnosides.</text>
        <dbReference type="EC" id="3.2.1.40"/>
    </reaction>
</comment>
<dbReference type="EMBL" id="CP012898">
    <property type="protein sequence ID" value="ALJ05450.1"/>
    <property type="molecule type" value="Genomic_DNA"/>
</dbReference>
<evidence type="ECO:0000256" key="4">
    <source>
        <dbReference type="SAM" id="SignalP"/>
    </source>
</evidence>
<evidence type="ECO:0000259" key="5">
    <source>
        <dbReference type="Pfam" id="PF17389"/>
    </source>
</evidence>
<protein>
    <recommendedName>
        <fullName evidence="2">alpha-L-rhamnosidase</fullName>
        <ecNumber evidence="2">3.2.1.40</ecNumber>
    </recommendedName>
</protein>
<accession>A0A0P0D3D5</accession>
<reference evidence="7 8" key="1">
    <citation type="submission" date="2015-10" db="EMBL/GenBank/DDBJ databases">
        <authorList>
            <person name="Gilbert D.G."/>
        </authorList>
    </citation>
    <scope>NUCLEOTIDE SEQUENCE [LARGE SCALE GENOMIC DNA]</scope>
    <source>
        <strain evidence="8">HZ-22</strain>
    </source>
</reference>
<dbReference type="PATRIC" id="fig|1736674.3.peg.2065"/>
<sequence length="611" mass="69879">MKKILNLLLLVVTATLSQAQNKTNDFDLETSFIEPKDIIKVKDGHYFIDFGRAFFGTVEITSNENQNDSLVFHLGEKLEVPNRIDRNPGATIRYRKSTLNNLVSDKPTTISLTPYKRNTTGDAIRLPEKIGAIIPFRYCEIENLKIPIEAIQIKQKAIHYKFNDAISSFSSSDKIMDSIWDMCKHTIKATSFTGYYVDGDRERIPYEADAYINQLSHYSVDNEYTIARRTNEYFIDNPTWPTEWLLHTVLMFHADYMYTGDIEPLKKHYNSLKLKTLMDLERADGLISSKSPNLTDELVRKLGFKKGSKKIEDIIDWPPAQKDTGWKLATAEGERDGYEIVAVNTAINAFYYYNLKLMAEIAGFLNYEKDVLFFKNKAAITKKSINDIFLDKTKGYYIDGEGSSHSSLHANMLPLAFDLVPNEYVKTVTNFIKTRGMACSVYGAQYLLEGLYKYNEAQYASDLITDTSGDRNWWNMIQLGSTMALEAWDVKYKPNLDWNHAWGTAPLNVITRYMWGIKPKTPGFKIAEIKPQLADLTFSNITVPTKNGVIEADFKKESDKKDIYSIDIPENLTAVFIVPNNANKVYLNKKKVKHSKNLKLSNGLSKIEIKY</sequence>
<organism evidence="7 8">
    <name type="scientific">Pseudalgibacter alginicilyticus</name>
    <dbReference type="NCBI Taxonomy" id="1736674"/>
    <lineage>
        <taxon>Bacteria</taxon>
        <taxon>Pseudomonadati</taxon>
        <taxon>Bacteroidota</taxon>
        <taxon>Flavobacteriia</taxon>
        <taxon>Flavobacteriales</taxon>
        <taxon>Flavobacteriaceae</taxon>
        <taxon>Pseudalgibacter</taxon>
    </lineage>
</organism>
<dbReference type="OrthoDB" id="9815108at2"/>
<dbReference type="KEGG" id="ahz:APS56_10105"/>
<feature type="signal peptide" evidence="4">
    <location>
        <begin position="1"/>
        <end position="19"/>
    </location>
</feature>
<dbReference type="InterPro" id="IPR035398">
    <property type="entry name" value="Bac_rhamnosid_C"/>
</dbReference>
<evidence type="ECO:0000256" key="2">
    <source>
        <dbReference type="ARBA" id="ARBA00012652"/>
    </source>
</evidence>
<evidence type="ECO:0000256" key="1">
    <source>
        <dbReference type="ARBA" id="ARBA00001445"/>
    </source>
</evidence>
<gene>
    <name evidence="7" type="ORF">APS56_10105</name>
</gene>
<dbReference type="Gene3D" id="2.60.120.260">
    <property type="entry name" value="Galactose-binding domain-like"/>
    <property type="match status" value="1"/>
</dbReference>
<dbReference type="InterPro" id="IPR016007">
    <property type="entry name" value="Alpha_rhamnosid"/>
</dbReference>
<dbReference type="STRING" id="1736674.APS56_10105"/>
<proteinExistence type="predicted"/>
<evidence type="ECO:0000256" key="3">
    <source>
        <dbReference type="ARBA" id="ARBA00022801"/>
    </source>
</evidence>
<evidence type="ECO:0000313" key="7">
    <source>
        <dbReference type="EMBL" id="ALJ05450.1"/>
    </source>
</evidence>
<keyword evidence="4" id="KW-0732">Signal</keyword>
<dbReference type="Gene3D" id="1.50.10.10">
    <property type="match status" value="1"/>
</dbReference>